<dbReference type="PANTHER" id="PTHR42978:SF2">
    <property type="entry name" value="102 KBASES UNSTABLE REGION: FROM 1 TO 119443"/>
    <property type="match status" value="1"/>
</dbReference>
<name>A0ABU7FUX6_9ACTN</name>
<dbReference type="InterPro" id="IPR051013">
    <property type="entry name" value="MBL_superfamily_lactonases"/>
</dbReference>
<keyword evidence="4" id="KW-0378">Hydrolase</keyword>
<dbReference type="Proteomes" id="UP001333996">
    <property type="component" value="Unassembled WGS sequence"/>
</dbReference>
<accession>A0ABU7FUX6</accession>
<dbReference type="CDD" id="cd07729">
    <property type="entry name" value="AHL_lactonase_MBL-fold"/>
    <property type="match status" value="1"/>
</dbReference>
<dbReference type="EMBL" id="JAYWVC010000257">
    <property type="protein sequence ID" value="MED7827677.1"/>
    <property type="molecule type" value="Genomic_DNA"/>
</dbReference>
<feature type="domain" description="Metallo-beta-lactamase" evidence="6">
    <location>
        <begin position="31"/>
        <end position="224"/>
    </location>
</feature>
<dbReference type="Gene3D" id="3.60.15.10">
    <property type="entry name" value="Ribonuclease Z/Hydroxyacylglutathione hydrolase-like"/>
    <property type="match status" value="1"/>
</dbReference>
<dbReference type="RefSeq" id="WP_329512049.1">
    <property type="nucleotide sequence ID" value="NZ_BAAAYZ010000002.1"/>
</dbReference>
<dbReference type="PANTHER" id="PTHR42978">
    <property type="entry name" value="QUORUM-QUENCHING LACTONASE YTNP-RELATED-RELATED"/>
    <property type="match status" value="1"/>
</dbReference>
<comment type="cofactor">
    <cofactor evidence="1">
        <name>Zn(2+)</name>
        <dbReference type="ChEBI" id="CHEBI:29105"/>
    </cofactor>
</comment>
<organism evidence="7 8">
    <name type="scientific">Streptomyces chiangmaiensis</name>
    <dbReference type="NCBI Taxonomy" id="766497"/>
    <lineage>
        <taxon>Bacteria</taxon>
        <taxon>Bacillati</taxon>
        <taxon>Actinomycetota</taxon>
        <taxon>Actinomycetes</taxon>
        <taxon>Kitasatosporales</taxon>
        <taxon>Streptomycetaceae</taxon>
        <taxon>Streptomyces</taxon>
    </lineage>
</organism>
<keyword evidence="5" id="KW-0862">Zinc</keyword>
<dbReference type="InterPro" id="IPR001279">
    <property type="entry name" value="Metallo-B-lactamas"/>
</dbReference>
<evidence type="ECO:0000256" key="4">
    <source>
        <dbReference type="ARBA" id="ARBA00022801"/>
    </source>
</evidence>
<comment type="similarity">
    <text evidence="2">Belongs to the metallo-beta-lactamase superfamily.</text>
</comment>
<dbReference type="InterPro" id="IPR036866">
    <property type="entry name" value="RibonucZ/Hydroxyglut_hydro"/>
</dbReference>
<comment type="caution">
    <text evidence="7">The sequence shown here is derived from an EMBL/GenBank/DDBJ whole genome shotgun (WGS) entry which is preliminary data.</text>
</comment>
<keyword evidence="3" id="KW-0479">Metal-binding</keyword>
<proteinExistence type="inferred from homology"/>
<evidence type="ECO:0000256" key="2">
    <source>
        <dbReference type="ARBA" id="ARBA00007749"/>
    </source>
</evidence>
<evidence type="ECO:0000259" key="6">
    <source>
        <dbReference type="SMART" id="SM00849"/>
    </source>
</evidence>
<sequence>MGTDIAVRRLDLGYFIRPASETDSEQPRVEPVLAYVVRHDQGLILFDTGIGAADPETEAHYRPRRRALQEALSAAGVALGDISVVVNCHLHFDHCGGNPLLGGKPILVQDVELATARRGGHTFDELVDFPGATYEELAGEAEIWPGVRVVPTPGHTEGHQSLVLRKDDGTVVLAGQAHDFASRFASDHLARHAALHGVEQPLPPYRPWLDRLAHFDPRRVLFAHDCSVWEPSQDNL</sequence>
<evidence type="ECO:0000256" key="5">
    <source>
        <dbReference type="ARBA" id="ARBA00022833"/>
    </source>
</evidence>
<dbReference type="Pfam" id="PF00753">
    <property type="entry name" value="Lactamase_B"/>
    <property type="match status" value="1"/>
</dbReference>
<keyword evidence="8" id="KW-1185">Reference proteome</keyword>
<dbReference type="SMART" id="SM00849">
    <property type="entry name" value="Lactamase_B"/>
    <property type="match status" value="1"/>
</dbReference>
<evidence type="ECO:0000256" key="3">
    <source>
        <dbReference type="ARBA" id="ARBA00022723"/>
    </source>
</evidence>
<evidence type="ECO:0000313" key="8">
    <source>
        <dbReference type="Proteomes" id="UP001333996"/>
    </source>
</evidence>
<reference evidence="7" key="1">
    <citation type="submission" date="2024-01" db="EMBL/GenBank/DDBJ databases">
        <title>First draft genome sequence data of TA4-1, the type strain of Gram-positive actinobacterium Streptomyces chiangmaiensis.</title>
        <authorList>
            <person name="Yasawong M."/>
            <person name="Nantapong N."/>
        </authorList>
    </citation>
    <scope>NUCLEOTIDE SEQUENCE</scope>
    <source>
        <strain evidence="7">TA4-1</strain>
    </source>
</reference>
<gene>
    <name evidence="7" type="ORF">VXC91_38760</name>
</gene>
<evidence type="ECO:0000256" key="1">
    <source>
        <dbReference type="ARBA" id="ARBA00001947"/>
    </source>
</evidence>
<protein>
    <submittedName>
        <fullName evidence="7">N-acyl homoserine lactonase family protein</fullName>
    </submittedName>
</protein>
<evidence type="ECO:0000313" key="7">
    <source>
        <dbReference type="EMBL" id="MED7827677.1"/>
    </source>
</evidence>
<dbReference type="SUPFAM" id="SSF56281">
    <property type="entry name" value="Metallo-hydrolase/oxidoreductase"/>
    <property type="match status" value="1"/>
</dbReference>